<proteinExistence type="inferred from homology"/>
<feature type="transmembrane region" description="Helical" evidence="8">
    <location>
        <begin position="127"/>
        <end position="145"/>
    </location>
</feature>
<evidence type="ECO:0000313" key="9">
    <source>
        <dbReference type="EMBL" id="CAL5134407.1"/>
    </source>
</evidence>
<dbReference type="Gene3D" id="1.20.1250.20">
    <property type="entry name" value="MFS general substrate transporter like domains"/>
    <property type="match status" value="1"/>
</dbReference>
<keyword evidence="5 8" id="KW-1133">Transmembrane helix</keyword>
<dbReference type="PANTHER" id="PTHR10981:SF0">
    <property type="entry name" value="BATTENIN"/>
    <property type="match status" value="1"/>
</dbReference>
<dbReference type="AlphaFoldDB" id="A0AAV2TG53"/>
<dbReference type="PIRSF" id="PIRSF015974">
    <property type="entry name" value="CLN3_BTN1"/>
    <property type="match status" value="1"/>
</dbReference>
<gene>
    <name evidence="9" type="ORF">CDAUBV1_LOCUS7790</name>
</gene>
<feature type="transmembrane region" description="Helical" evidence="8">
    <location>
        <begin position="211"/>
        <end position="229"/>
    </location>
</feature>
<evidence type="ECO:0000256" key="5">
    <source>
        <dbReference type="ARBA" id="ARBA00022989"/>
    </source>
</evidence>
<feature type="transmembrane region" description="Helical" evidence="8">
    <location>
        <begin position="151"/>
        <end position="175"/>
    </location>
</feature>
<feature type="compositionally biased region" description="Basic and acidic residues" evidence="7">
    <location>
        <begin position="294"/>
        <end position="307"/>
    </location>
</feature>
<dbReference type="SUPFAM" id="SSF103473">
    <property type="entry name" value="MFS general substrate transporter"/>
    <property type="match status" value="1"/>
</dbReference>
<feature type="transmembrane region" description="Helical" evidence="8">
    <location>
        <begin position="27"/>
        <end position="51"/>
    </location>
</feature>
<feature type="transmembrane region" description="Helical" evidence="8">
    <location>
        <begin position="474"/>
        <end position="496"/>
    </location>
</feature>
<evidence type="ECO:0000256" key="3">
    <source>
        <dbReference type="ARBA" id="ARBA00022448"/>
    </source>
</evidence>
<dbReference type="PANTHER" id="PTHR10981">
    <property type="entry name" value="BATTENIN"/>
    <property type="match status" value="1"/>
</dbReference>
<dbReference type="GO" id="GO:0007040">
    <property type="term" value="P:lysosome organization"/>
    <property type="evidence" value="ECO:0007669"/>
    <property type="project" value="TreeGrafter"/>
</dbReference>
<dbReference type="InterPro" id="IPR003492">
    <property type="entry name" value="Battenin_disease_Cln3"/>
</dbReference>
<dbReference type="GO" id="GO:0012505">
    <property type="term" value="C:endomembrane system"/>
    <property type="evidence" value="ECO:0007669"/>
    <property type="project" value="UniProtKB-SubCell"/>
</dbReference>
<dbReference type="InterPro" id="IPR018460">
    <property type="entry name" value="Battenin_disease_Cln3_subgr"/>
</dbReference>
<keyword evidence="3" id="KW-0813">Transport</keyword>
<dbReference type="InterPro" id="IPR036259">
    <property type="entry name" value="MFS_trans_sf"/>
</dbReference>
<keyword evidence="4 8" id="KW-0812">Transmembrane</keyword>
<sequence>MAIFRGLHRNLYSKCRTVSRREIRNSISYWLFGLGNNFSYVIMLSAALDIIKRQEDKPPHHPLHVVPGVNYSEFSSIRLEKSSDGGYHFNCTEMGTGSILLADIIPSLGLKLVAHLFIHKLHFHVKILLTCALALNSFLMVSFSTSMAMSIAGIVSASLSSGIGDISFLSMMAFFHRNCVSAWSSGTGAAGVAGAFVYAALTSALSPEVTLLILTVVPVTIALVYFFLLDRPDHPKFRIRCHCFRAPPEALSMRTETVSRYSTLTEDEKAHEGSSSGVVNPANTITDDEPDLVETGRPKESSSKENESVSQTGSNSDTSSVASSDSAGHVSLQQVHPDWRTKLLIIWDLTPLLVYLTLVYFFEYMINQSLFELLYFPNFTLSSTEQYRWYQVLYQIGVFFSRSSINLFRIRWTWILAVLQGANFVLFLTQVLYRFIPSIWIIFVLILYEGCLGGLSYVNTFFRVIKDTAPAHREFAMAFSAIADALGITVAGFSSIPLHTWLCERVR</sequence>
<evidence type="ECO:0000313" key="10">
    <source>
        <dbReference type="Proteomes" id="UP001497525"/>
    </source>
</evidence>
<keyword evidence="6 8" id="KW-0472">Membrane</keyword>
<feature type="region of interest" description="Disordered" evidence="7">
    <location>
        <begin position="255"/>
        <end position="324"/>
    </location>
</feature>
<organism evidence="9 10">
    <name type="scientific">Calicophoron daubneyi</name>
    <name type="common">Rumen fluke</name>
    <name type="synonym">Paramphistomum daubneyi</name>
    <dbReference type="NCBI Taxonomy" id="300641"/>
    <lineage>
        <taxon>Eukaryota</taxon>
        <taxon>Metazoa</taxon>
        <taxon>Spiralia</taxon>
        <taxon>Lophotrochozoa</taxon>
        <taxon>Platyhelminthes</taxon>
        <taxon>Trematoda</taxon>
        <taxon>Digenea</taxon>
        <taxon>Plagiorchiida</taxon>
        <taxon>Pronocephalata</taxon>
        <taxon>Paramphistomoidea</taxon>
        <taxon>Paramphistomidae</taxon>
        <taxon>Calicophoron</taxon>
    </lineage>
</organism>
<feature type="compositionally biased region" description="Polar residues" evidence="7">
    <location>
        <begin position="273"/>
        <end position="285"/>
    </location>
</feature>
<feature type="transmembrane region" description="Helical" evidence="8">
    <location>
        <begin position="412"/>
        <end position="433"/>
    </location>
</feature>
<protein>
    <recommendedName>
        <fullName evidence="11">Battenin</fullName>
    </recommendedName>
</protein>
<evidence type="ECO:0000256" key="4">
    <source>
        <dbReference type="ARBA" id="ARBA00022692"/>
    </source>
</evidence>
<accession>A0AAV2TG53</accession>
<feature type="transmembrane region" description="Helical" evidence="8">
    <location>
        <begin position="343"/>
        <end position="367"/>
    </location>
</feature>
<feature type="transmembrane region" description="Helical" evidence="8">
    <location>
        <begin position="187"/>
        <end position="205"/>
    </location>
</feature>
<evidence type="ECO:0000256" key="6">
    <source>
        <dbReference type="ARBA" id="ARBA00023136"/>
    </source>
</evidence>
<evidence type="ECO:0000256" key="2">
    <source>
        <dbReference type="ARBA" id="ARBA00007467"/>
    </source>
</evidence>
<evidence type="ECO:0000256" key="1">
    <source>
        <dbReference type="ARBA" id="ARBA00004127"/>
    </source>
</evidence>
<name>A0AAV2TG53_CALDB</name>
<dbReference type="EMBL" id="CAXLJL010000201">
    <property type="protein sequence ID" value="CAL5134407.1"/>
    <property type="molecule type" value="Genomic_DNA"/>
</dbReference>
<evidence type="ECO:0000256" key="8">
    <source>
        <dbReference type="SAM" id="Phobius"/>
    </source>
</evidence>
<feature type="compositionally biased region" description="Polar residues" evidence="7">
    <location>
        <begin position="255"/>
        <end position="264"/>
    </location>
</feature>
<dbReference type="GO" id="GO:0051453">
    <property type="term" value="P:regulation of intracellular pH"/>
    <property type="evidence" value="ECO:0007669"/>
    <property type="project" value="TreeGrafter"/>
</dbReference>
<reference evidence="9" key="1">
    <citation type="submission" date="2024-06" db="EMBL/GenBank/DDBJ databases">
        <authorList>
            <person name="Liu X."/>
            <person name="Lenzi L."/>
            <person name="Haldenby T S."/>
            <person name="Uol C."/>
        </authorList>
    </citation>
    <scope>NUCLEOTIDE SEQUENCE</scope>
</reference>
<comment type="similarity">
    <text evidence="2">Belongs to the battenin family.</text>
</comment>
<feature type="transmembrane region" description="Helical" evidence="8">
    <location>
        <begin position="439"/>
        <end position="462"/>
    </location>
</feature>
<comment type="subcellular location">
    <subcellularLocation>
        <location evidence="1">Endomembrane system</location>
        <topology evidence="1">Multi-pass membrane protein</topology>
    </subcellularLocation>
</comment>
<feature type="compositionally biased region" description="Low complexity" evidence="7">
    <location>
        <begin position="308"/>
        <end position="324"/>
    </location>
</feature>
<evidence type="ECO:0008006" key="11">
    <source>
        <dbReference type="Google" id="ProtNLM"/>
    </source>
</evidence>
<evidence type="ECO:0000256" key="7">
    <source>
        <dbReference type="SAM" id="MobiDB-lite"/>
    </source>
</evidence>
<dbReference type="Proteomes" id="UP001497525">
    <property type="component" value="Unassembled WGS sequence"/>
</dbReference>
<dbReference type="Pfam" id="PF02487">
    <property type="entry name" value="CLN3"/>
    <property type="match status" value="1"/>
</dbReference>
<dbReference type="GO" id="GO:0005764">
    <property type="term" value="C:lysosome"/>
    <property type="evidence" value="ECO:0007669"/>
    <property type="project" value="TreeGrafter"/>
</dbReference>
<comment type="caution">
    <text evidence="9">The sequence shown here is derived from an EMBL/GenBank/DDBJ whole genome shotgun (WGS) entry which is preliminary data.</text>
</comment>
<dbReference type="GO" id="GO:0016020">
    <property type="term" value="C:membrane"/>
    <property type="evidence" value="ECO:0007669"/>
    <property type="project" value="InterPro"/>
</dbReference>